<feature type="transmembrane region" description="Helical" evidence="1">
    <location>
        <begin position="53"/>
        <end position="75"/>
    </location>
</feature>
<evidence type="ECO:0000313" key="2">
    <source>
        <dbReference type="EMBL" id="MSS78312.1"/>
    </source>
</evidence>
<organism evidence="2 3">
    <name type="scientific">Anaerococcus porci</name>
    <dbReference type="NCBI Taxonomy" id="2652269"/>
    <lineage>
        <taxon>Bacteria</taxon>
        <taxon>Bacillati</taxon>
        <taxon>Bacillota</taxon>
        <taxon>Tissierellia</taxon>
        <taxon>Tissierellales</taxon>
        <taxon>Peptoniphilaceae</taxon>
        <taxon>Anaerococcus</taxon>
    </lineage>
</organism>
<dbReference type="EMBL" id="VULQ01000009">
    <property type="protein sequence ID" value="MSS78312.1"/>
    <property type="molecule type" value="Genomic_DNA"/>
</dbReference>
<keyword evidence="1" id="KW-0812">Transmembrane</keyword>
<comment type="caution">
    <text evidence="2">The sequence shown here is derived from an EMBL/GenBank/DDBJ whole genome shotgun (WGS) entry which is preliminary data.</text>
</comment>
<accession>A0A6N7VTX4</accession>
<proteinExistence type="predicted"/>
<gene>
    <name evidence="2" type="ORF">FYJ26_07850</name>
</gene>
<keyword evidence="1" id="KW-1133">Transmembrane helix</keyword>
<reference evidence="2 3" key="1">
    <citation type="submission" date="2019-08" db="EMBL/GenBank/DDBJ databases">
        <title>In-depth cultivation of the pig gut microbiome towards novel bacterial diversity and tailored functional studies.</title>
        <authorList>
            <person name="Wylensek D."/>
            <person name="Hitch T.C.A."/>
            <person name="Clavel T."/>
        </authorList>
    </citation>
    <scope>NUCLEOTIDE SEQUENCE [LARGE SCALE GENOMIC DNA]</scope>
    <source>
        <strain evidence="2 3">WCA-380-WT-2B</strain>
    </source>
</reference>
<evidence type="ECO:0000256" key="1">
    <source>
        <dbReference type="SAM" id="Phobius"/>
    </source>
</evidence>
<feature type="transmembrane region" description="Helical" evidence="1">
    <location>
        <begin position="87"/>
        <end position="108"/>
    </location>
</feature>
<evidence type="ECO:0000313" key="3">
    <source>
        <dbReference type="Proteomes" id="UP000441925"/>
    </source>
</evidence>
<name>A0A6N7VTX4_9FIRM</name>
<dbReference type="Proteomes" id="UP000441925">
    <property type="component" value="Unassembled WGS sequence"/>
</dbReference>
<feature type="transmembrane region" description="Helical" evidence="1">
    <location>
        <begin position="114"/>
        <end position="131"/>
    </location>
</feature>
<keyword evidence="1" id="KW-0472">Membrane</keyword>
<dbReference type="AlphaFoldDB" id="A0A6N7VTX4"/>
<dbReference type="RefSeq" id="WP_154541283.1">
    <property type="nucleotide sequence ID" value="NZ_VULQ01000009.1"/>
</dbReference>
<keyword evidence="3" id="KW-1185">Reference proteome</keyword>
<protein>
    <submittedName>
        <fullName evidence="2">Urea transporter</fullName>
    </submittedName>
</protein>
<feature type="transmembrane region" description="Helical" evidence="1">
    <location>
        <begin position="12"/>
        <end position="33"/>
    </location>
</feature>
<sequence>MKKLSNILLRISGFYYLLISIGLILSTLFSLFVDRKYIFSIFDLLGFSNISLSLIKPIFFILLFCLFILISLLTNRIFSSIKDKKHFPSNMFAGFFLLFTSVIGHVFFRDRIFIISYIFNIFLIIGSMLGLHEKSIEYYENEGDLYNSKIDNEDKENIDNKEVEIINNNTIKKDSEEKNEEVTTSKNTRNI</sequence>